<dbReference type="AlphaFoldDB" id="A0A1F5ZAB0"/>
<comment type="domain">
    <text evidence="5">Consists of three domains, a large central CORE domain and two small peripheral domains, NMPbind and LID, which undergo movements during catalysis. The LID domain closes over the site of phosphoryl transfer upon ATP binding. Assembling and dissambling the active center during each catalytic cycle provides an effective means to prevent ATP hydrolysis.</text>
</comment>
<proteinExistence type="inferred from homology"/>
<feature type="binding site" evidence="5">
    <location>
        <position position="128"/>
    </location>
    <ligand>
        <name>ATP</name>
        <dbReference type="ChEBI" id="CHEBI:30616"/>
    </ligand>
</feature>
<feature type="binding site" evidence="5">
    <location>
        <position position="177"/>
    </location>
    <ligand>
        <name>ATP</name>
        <dbReference type="ChEBI" id="CHEBI:30616"/>
    </ligand>
</feature>
<dbReference type="PROSITE" id="PS00113">
    <property type="entry name" value="ADENYLATE_KINASE"/>
    <property type="match status" value="1"/>
</dbReference>
<keyword evidence="5" id="KW-0963">Cytoplasm</keyword>
<dbReference type="EMBL" id="MFJC01000023">
    <property type="protein sequence ID" value="OGG09331.1"/>
    <property type="molecule type" value="Genomic_DNA"/>
</dbReference>
<dbReference type="GO" id="GO:0005737">
    <property type="term" value="C:cytoplasm"/>
    <property type="evidence" value="ECO:0007669"/>
    <property type="project" value="UniProtKB-SubCell"/>
</dbReference>
<dbReference type="InterPro" id="IPR027417">
    <property type="entry name" value="P-loop_NTPase"/>
</dbReference>
<evidence type="ECO:0000256" key="6">
    <source>
        <dbReference type="RuleBase" id="RU003330"/>
    </source>
</evidence>
<feature type="binding site" evidence="5">
    <location>
        <position position="31"/>
    </location>
    <ligand>
        <name>AMP</name>
        <dbReference type="ChEBI" id="CHEBI:456215"/>
    </ligand>
</feature>
<dbReference type="CDD" id="cd01428">
    <property type="entry name" value="ADK"/>
    <property type="match status" value="1"/>
</dbReference>
<comment type="subunit">
    <text evidence="5 7">Monomer.</text>
</comment>
<dbReference type="SUPFAM" id="SSF52540">
    <property type="entry name" value="P-loop containing nucleoside triphosphate hydrolases"/>
    <property type="match status" value="1"/>
</dbReference>
<evidence type="ECO:0000256" key="2">
    <source>
        <dbReference type="ARBA" id="ARBA00022727"/>
    </source>
</evidence>
<feature type="binding site" evidence="5">
    <location>
        <begin position="58"/>
        <end position="60"/>
    </location>
    <ligand>
        <name>AMP</name>
        <dbReference type="ChEBI" id="CHEBI:456215"/>
    </ligand>
</feature>
<dbReference type="InterPro" id="IPR000850">
    <property type="entry name" value="Adenylat/UMP-CMP_kin"/>
</dbReference>
<keyword evidence="5 7" id="KW-0067">ATP-binding</keyword>
<evidence type="ECO:0000256" key="3">
    <source>
        <dbReference type="ARBA" id="ARBA00022741"/>
    </source>
</evidence>
<feature type="binding site" evidence="5">
    <location>
        <position position="36"/>
    </location>
    <ligand>
        <name>AMP</name>
        <dbReference type="ChEBI" id="CHEBI:456215"/>
    </ligand>
</feature>
<keyword evidence="4 5" id="KW-0418">Kinase</keyword>
<gene>
    <name evidence="5" type="primary">adk</name>
    <name evidence="8" type="ORF">A2154_03290</name>
</gene>
<evidence type="ECO:0000313" key="9">
    <source>
        <dbReference type="Proteomes" id="UP000176854"/>
    </source>
</evidence>
<keyword evidence="1 5" id="KW-0808">Transferase</keyword>
<comment type="caution">
    <text evidence="8">The sequence shown here is derived from an EMBL/GenBank/DDBJ whole genome shotgun (WGS) entry which is preliminary data.</text>
</comment>
<feature type="binding site" evidence="5">
    <location>
        <position position="149"/>
    </location>
    <ligand>
        <name>AMP</name>
        <dbReference type="ChEBI" id="CHEBI:456215"/>
    </ligand>
</feature>
<dbReference type="PANTHER" id="PTHR23359">
    <property type="entry name" value="NUCLEOTIDE KINASE"/>
    <property type="match status" value="1"/>
</dbReference>
<protein>
    <recommendedName>
        <fullName evidence="5 7">Adenylate kinase</fullName>
        <shortName evidence="5">AK</shortName>
        <ecNumber evidence="5 7">2.7.4.3</ecNumber>
    </recommendedName>
    <alternativeName>
        <fullName evidence="5">ATP-AMP transphosphorylase</fullName>
    </alternativeName>
    <alternativeName>
        <fullName evidence="5">ATP:AMP phosphotransferase</fullName>
    </alternativeName>
    <alternativeName>
        <fullName evidence="5">Adenylate monophosphate kinase</fullName>
    </alternativeName>
</protein>
<dbReference type="GO" id="GO:0004017">
    <property type="term" value="F:AMP kinase activity"/>
    <property type="evidence" value="ECO:0007669"/>
    <property type="project" value="UniProtKB-UniRule"/>
</dbReference>
<dbReference type="GO" id="GO:0044209">
    <property type="term" value="P:AMP salvage"/>
    <property type="evidence" value="ECO:0007669"/>
    <property type="project" value="UniProtKB-UniRule"/>
</dbReference>
<keyword evidence="2 5" id="KW-0545">Nucleotide biosynthesis</keyword>
<feature type="binding site" evidence="5">
    <location>
        <position position="93"/>
    </location>
    <ligand>
        <name>AMP</name>
        <dbReference type="ChEBI" id="CHEBI:456215"/>
    </ligand>
</feature>
<name>A0A1F5ZAB0_9BACT</name>
<comment type="caution">
    <text evidence="5">Lacks conserved residue(s) required for the propagation of feature annotation.</text>
</comment>
<dbReference type="Pfam" id="PF00406">
    <property type="entry name" value="ADK"/>
    <property type="match status" value="1"/>
</dbReference>
<feature type="binding site" evidence="5">
    <location>
        <begin position="86"/>
        <end position="89"/>
    </location>
    <ligand>
        <name>AMP</name>
        <dbReference type="ChEBI" id="CHEBI:456215"/>
    </ligand>
</feature>
<feature type="binding site" evidence="5">
    <location>
        <begin position="10"/>
        <end position="15"/>
    </location>
    <ligand>
        <name>ATP</name>
        <dbReference type="ChEBI" id="CHEBI:30616"/>
    </ligand>
</feature>
<dbReference type="PRINTS" id="PR00094">
    <property type="entry name" value="ADENYLTKNASE"/>
</dbReference>
<evidence type="ECO:0000256" key="4">
    <source>
        <dbReference type="ARBA" id="ARBA00022777"/>
    </source>
</evidence>
<accession>A0A1F5ZAB0</accession>
<dbReference type="EC" id="2.7.4.3" evidence="5 7"/>
<evidence type="ECO:0000313" key="8">
    <source>
        <dbReference type="EMBL" id="OGG09331.1"/>
    </source>
</evidence>
<comment type="catalytic activity">
    <reaction evidence="5 7">
        <text>AMP + ATP = 2 ADP</text>
        <dbReference type="Rhea" id="RHEA:12973"/>
        <dbReference type="ChEBI" id="CHEBI:30616"/>
        <dbReference type="ChEBI" id="CHEBI:456215"/>
        <dbReference type="ChEBI" id="CHEBI:456216"/>
        <dbReference type="EC" id="2.7.4.3"/>
    </reaction>
</comment>
<organism evidence="8 9">
    <name type="scientific">Candidatus Gottesmanbacteria bacterium RBG_16_43_7</name>
    <dbReference type="NCBI Taxonomy" id="1798373"/>
    <lineage>
        <taxon>Bacteria</taxon>
        <taxon>Candidatus Gottesmaniibacteriota</taxon>
    </lineage>
</organism>
<dbReference type="UniPathway" id="UPA00588">
    <property type="reaction ID" value="UER00649"/>
</dbReference>
<evidence type="ECO:0000256" key="7">
    <source>
        <dbReference type="RuleBase" id="RU003331"/>
    </source>
</evidence>
<dbReference type="InterPro" id="IPR033690">
    <property type="entry name" value="Adenylat_kinase_CS"/>
</dbReference>
<evidence type="ECO:0000256" key="1">
    <source>
        <dbReference type="ARBA" id="ARBA00022679"/>
    </source>
</evidence>
<dbReference type="GO" id="GO:0005524">
    <property type="term" value="F:ATP binding"/>
    <property type="evidence" value="ECO:0007669"/>
    <property type="project" value="UniProtKB-UniRule"/>
</dbReference>
<dbReference type="STRING" id="1798373.A2154_03290"/>
<evidence type="ECO:0000256" key="5">
    <source>
        <dbReference type="HAMAP-Rule" id="MF_00235"/>
    </source>
</evidence>
<keyword evidence="3 5" id="KW-0547">Nucleotide-binding</keyword>
<reference evidence="8 9" key="1">
    <citation type="journal article" date="2016" name="Nat. Commun.">
        <title>Thousands of microbial genomes shed light on interconnected biogeochemical processes in an aquifer system.</title>
        <authorList>
            <person name="Anantharaman K."/>
            <person name="Brown C.T."/>
            <person name="Hug L.A."/>
            <person name="Sharon I."/>
            <person name="Castelle C.J."/>
            <person name="Probst A.J."/>
            <person name="Thomas B.C."/>
            <person name="Singh A."/>
            <person name="Wilkins M.J."/>
            <person name="Karaoz U."/>
            <person name="Brodie E.L."/>
            <person name="Williams K.H."/>
            <person name="Hubbard S.S."/>
            <person name="Banfield J.F."/>
        </authorList>
    </citation>
    <scope>NUCLEOTIDE SEQUENCE [LARGE SCALE GENOMIC DNA]</scope>
</reference>
<dbReference type="Proteomes" id="UP000176854">
    <property type="component" value="Unassembled WGS sequence"/>
</dbReference>
<dbReference type="HAMAP" id="MF_00235">
    <property type="entry name" value="Adenylate_kinase_Adk"/>
    <property type="match status" value="1"/>
</dbReference>
<comment type="pathway">
    <text evidence="5">Purine metabolism; AMP biosynthesis via salvage pathway; AMP from ADP: step 1/1.</text>
</comment>
<sequence length="197" mass="22506">MHIVFYGPEGSGKGTQAKLLADKLHLHILTSGDLVREAAEKDQGIIGEVCRSALSEGKYVADSEMFVLWKWRLKEEDAKGGWIMDGFPRNVEQAVFLDDKVEKYGYTIEKVIYLRISEEESLRRLLKRARPLHDGSSELHDSPERIKSRLQIYNEGEKQALDYYRHKGVLVEINAQQSIEDVHKEILSKIKPFGPPA</sequence>
<comment type="function">
    <text evidence="5">Catalyzes the reversible transfer of the terminal phosphate group between ATP and AMP. Plays an important role in cellular energy homeostasis and in adenine nucleotide metabolism.</text>
</comment>
<dbReference type="Gene3D" id="3.40.50.300">
    <property type="entry name" value="P-loop containing nucleotide triphosphate hydrolases"/>
    <property type="match status" value="1"/>
</dbReference>
<comment type="similarity">
    <text evidence="5 6">Belongs to the adenylate kinase family.</text>
</comment>
<comment type="subcellular location">
    <subcellularLocation>
        <location evidence="5 7">Cytoplasm</location>
    </subcellularLocation>
</comment>